<sequence>MGAETATNMTVDAQNPQSSMQIDEQRPNQTAEAEEGWHRGAVDGGDCSAGVLFIVLGPCWYTKFRDVGEDRVICSTLTKEYM</sequence>
<feature type="region of interest" description="Disordered" evidence="1">
    <location>
        <begin position="1"/>
        <end position="40"/>
    </location>
</feature>
<comment type="caution">
    <text evidence="2">The sequence shown here is derived from an EMBL/GenBank/DDBJ whole genome shotgun (WGS) entry which is preliminary data.</text>
</comment>
<proteinExistence type="predicted"/>
<dbReference type="EMBL" id="AWWV01013265">
    <property type="protein sequence ID" value="OMO62278.1"/>
    <property type="molecule type" value="Genomic_DNA"/>
</dbReference>
<dbReference type="AlphaFoldDB" id="A0A1R3GVX3"/>
<evidence type="ECO:0000256" key="1">
    <source>
        <dbReference type="SAM" id="MobiDB-lite"/>
    </source>
</evidence>
<gene>
    <name evidence="2" type="ORF">CCACVL1_22906</name>
</gene>
<protein>
    <submittedName>
        <fullName evidence="2">Uncharacterized protein</fullName>
    </submittedName>
</protein>
<reference evidence="2 3" key="1">
    <citation type="submission" date="2013-09" db="EMBL/GenBank/DDBJ databases">
        <title>Corchorus capsularis genome sequencing.</title>
        <authorList>
            <person name="Alam M."/>
            <person name="Haque M.S."/>
            <person name="Islam M.S."/>
            <person name="Emdad E.M."/>
            <person name="Islam M.M."/>
            <person name="Ahmed B."/>
            <person name="Halim A."/>
            <person name="Hossen Q.M.M."/>
            <person name="Hossain M.Z."/>
            <person name="Ahmed R."/>
            <person name="Khan M.M."/>
            <person name="Islam R."/>
            <person name="Rashid M.M."/>
            <person name="Khan S.A."/>
            <person name="Rahman M.S."/>
            <person name="Alam M."/>
        </authorList>
    </citation>
    <scope>NUCLEOTIDE SEQUENCE [LARGE SCALE GENOMIC DNA]</scope>
    <source>
        <strain evidence="3">cv. CVL-1</strain>
        <tissue evidence="2">Whole seedling</tissue>
    </source>
</reference>
<organism evidence="2 3">
    <name type="scientific">Corchorus capsularis</name>
    <name type="common">Jute</name>
    <dbReference type="NCBI Taxonomy" id="210143"/>
    <lineage>
        <taxon>Eukaryota</taxon>
        <taxon>Viridiplantae</taxon>
        <taxon>Streptophyta</taxon>
        <taxon>Embryophyta</taxon>
        <taxon>Tracheophyta</taxon>
        <taxon>Spermatophyta</taxon>
        <taxon>Magnoliopsida</taxon>
        <taxon>eudicotyledons</taxon>
        <taxon>Gunneridae</taxon>
        <taxon>Pentapetalae</taxon>
        <taxon>rosids</taxon>
        <taxon>malvids</taxon>
        <taxon>Malvales</taxon>
        <taxon>Malvaceae</taxon>
        <taxon>Grewioideae</taxon>
        <taxon>Apeibeae</taxon>
        <taxon>Corchorus</taxon>
    </lineage>
</organism>
<dbReference type="Proteomes" id="UP000188268">
    <property type="component" value="Unassembled WGS sequence"/>
</dbReference>
<accession>A0A1R3GVX3</accession>
<feature type="compositionally biased region" description="Polar residues" evidence="1">
    <location>
        <begin position="1"/>
        <end position="31"/>
    </location>
</feature>
<dbReference type="Gramene" id="OMO62278">
    <property type="protein sequence ID" value="OMO62278"/>
    <property type="gene ID" value="CCACVL1_22906"/>
</dbReference>
<keyword evidence="3" id="KW-1185">Reference proteome</keyword>
<evidence type="ECO:0000313" key="2">
    <source>
        <dbReference type="EMBL" id="OMO62278.1"/>
    </source>
</evidence>
<evidence type="ECO:0000313" key="3">
    <source>
        <dbReference type="Proteomes" id="UP000188268"/>
    </source>
</evidence>
<name>A0A1R3GVX3_COCAP</name>